<dbReference type="Gene3D" id="3.20.20.450">
    <property type="entry name" value="EAL domain"/>
    <property type="match status" value="1"/>
</dbReference>
<dbReference type="GO" id="GO:0071111">
    <property type="term" value="F:cyclic-guanylate-specific phosphodiesterase activity"/>
    <property type="evidence" value="ECO:0007669"/>
    <property type="project" value="InterPro"/>
</dbReference>
<protein>
    <submittedName>
        <fullName evidence="2">EAL domain-containing protein</fullName>
    </submittedName>
</protein>
<dbReference type="PANTHER" id="PTHR33121">
    <property type="entry name" value="CYCLIC DI-GMP PHOSPHODIESTERASE PDEF"/>
    <property type="match status" value="1"/>
</dbReference>
<dbReference type="SUPFAM" id="SSF141868">
    <property type="entry name" value="EAL domain-like"/>
    <property type="match status" value="1"/>
</dbReference>
<dbReference type="Pfam" id="PF00563">
    <property type="entry name" value="EAL"/>
    <property type="match status" value="1"/>
</dbReference>
<dbReference type="AlphaFoldDB" id="A0A4Y6PTZ5"/>
<reference evidence="2 3" key="1">
    <citation type="submission" date="2019-06" db="EMBL/GenBank/DDBJ databases">
        <title>Persicimonas caeni gen. nov., sp. nov., a predatory bacterium isolated from solar saltern.</title>
        <authorList>
            <person name="Wang S."/>
        </authorList>
    </citation>
    <scope>NUCLEOTIDE SEQUENCE [LARGE SCALE GENOMIC DNA]</scope>
    <source>
        <strain evidence="2 3">YN101</strain>
    </source>
</reference>
<accession>A0A5B8Y750</accession>
<evidence type="ECO:0000313" key="3">
    <source>
        <dbReference type="Proteomes" id="UP000315995"/>
    </source>
</evidence>
<dbReference type="CDD" id="cd01948">
    <property type="entry name" value="EAL"/>
    <property type="match status" value="1"/>
</dbReference>
<feature type="domain" description="EAL" evidence="1">
    <location>
        <begin position="197"/>
        <end position="445"/>
    </location>
</feature>
<evidence type="ECO:0000259" key="1">
    <source>
        <dbReference type="PROSITE" id="PS50883"/>
    </source>
</evidence>
<dbReference type="PROSITE" id="PS50883">
    <property type="entry name" value="EAL"/>
    <property type="match status" value="1"/>
</dbReference>
<accession>A0A4Y6PTZ5</accession>
<name>A0A4Y6PTZ5_PERCE</name>
<proteinExistence type="predicted"/>
<organism evidence="2 3">
    <name type="scientific">Persicimonas caeni</name>
    <dbReference type="NCBI Taxonomy" id="2292766"/>
    <lineage>
        <taxon>Bacteria</taxon>
        <taxon>Deltaproteobacteria</taxon>
        <taxon>Bradymonadales</taxon>
        <taxon>Bradymonadaceae</taxon>
        <taxon>Persicimonas</taxon>
    </lineage>
</organism>
<evidence type="ECO:0000313" key="2">
    <source>
        <dbReference type="EMBL" id="QDG51806.1"/>
    </source>
</evidence>
<dbReference type="SMART" id="SM00052">
    <property type="entry name" value="EAL"/>
    <property type="match status" value="1"/>
</dbReference>
<gene>
    <name evidence="2" type="ORF">FIV42_13960</name>
</gene>
<dbReference type="InterPro" id="IPR001633">
    <property type="entry name" value="EAL_dom"/>
</dbReference>
<dbReference type="EMBL" id="CP041186">
    <property type="protein sequence ID" value="QDG51806.1"/>
    <property type="molecule type" value="Genomic_DNA"/>
</dbReference>
<dbReference type="OrthoDB" id="9813903at2"/>
<dbReference type="RefSeq" id="WP_141198286.1">
    <property type="nucleotide sequence ID" value="NZ_CP041186.1"/>
</dbReference>
<dbReference type="InterPro" id="IPR050706">
    <property type="entry name" value="Cyclic-di-GMP_PDE-like"/>
</dbReference>
<dbReference type="InterPro" id="IPR035919">
    <property type="entry name" value="EAL_sf"/>
</dbReference>
<dbReference type="Proteomes" id="UP000315995">
    <property type="component" value="Chromosome"/>
</dbReference>
<sequence>MFDDDPFESVDQQELEELSEAVRDEEAEGLQASMLPTLSSVIDALAQKVEERALVGLVMFDASNLGAWERQHGASAYDAVLGRLAHNVERLRGQSVRAEDVVCLDAVGGEAVLVFLTRPRDEDTPGAVDFEEIVGQITRDVFEPSHDAQLVVHQAFEKIASGSALIIRNSSVDPRREIYRSIRRARSDAQANYLEMQRRRHRVVGQMIAHRKIHTLYQPIVRLDSNDIMGFEALSRAAEADSEQLGVHLFVAAARADLEGELDQTCRALSVRRRPGLKTTRKLFINCLPPTFYHPMEDLELLIDAWLDDGLSPEQLVFEITENITHDQAQRILPSVRRLRARGFKFALDDMGTGTTNLRLLTDLEPDYIKMDITLTRGIAHSAQKQALARYLLELGERCGAELIAEGIEGPDDCDTLRSLGFMLGQGFYLGRPQPRESYAEAMAE</sequence>
<keyword evidence="3" id="KW-1185">Reference proteome</keyword>
<dbReference type="PANTHER" id="PTHR33121:SF76">
    <property type="entry name" value="SIGNALING PROTEIN"/>
    <property type="match status" value="1"/>
</dbReference>